<sequence>MILQKLSEFCDEEKNAAAADILLVKAELLFLGKDRDQWFPTQCPTRSDVRGRHPTAKYFLSLGAAGYLMVELEADSEVVVEAVPHFEFLPTELLCRIFNYLELKERGIAERVCSRWHSVLTSRDCPLADVVVVNLFEPSVWVDTIAKNRYTTVKGTFVNDFDGLRNVFHHISSAHTAKLWFHTEGFARKCIDVIAEFLEVRCVDVYPYANVHILPYLQKKLPHLSALNMRPHSNQFHACGLQLPSFPEFSKLTTLILDNYGVEADFELPKTVTSLDYSKREQTHYRALLPKLLHLINLEYFTLSHADMSRPEDFNAFVRTVSNENLPKLTILTLRMCKICALNLQDEQIAMNLKMIKFDLCYGNIASSIRDFLSLNPKLSILALNVLCNRESLDIACNICCELRRRRIGLHLSILQNYPEPKSFESPFLDLKPPTSLFYVLTKFEASFVEDIVLFRTLLMSGTFKVLRECKFVECDALTSEVLQHISESAPTLRKIGVLSCTKPKDTDVIMFIASISARTTPHLQITWRRDRRIGSLAACYLALVHEHREMIKGKKARFFAKTFSESEEGEEIVIWERDTGKSVQIRDYNDHQKYRTLGFIIGAEPVRDDAPAAVMDELMSKLECS</sequence>
<dbReference type="InterPro" id="IPR036047">
    <property type="entry name" value="F-box-like_dom_sf"/>
</dbReference>
<reference evidence="3" key="1">
    <citation type="journal article" date="2015" name="Nat. Genet.">
        <title>The genome and transcriptome of the zoonotic hookworm Ancylostoma ceylanicum identify infection-specific gene families.</title>
        <authorList>
            <person name="Schwarz E.M."/>
            <person name="Hu Y."/>
            <person name="Antoshechkin I."/>
            <person name="Miller M.M."/>
            <person name="Sternberg P.W."/>
            <person name="Aroian R.V."/>
        </authorList>
    </citation>
    <scope>NUCLEOTIDE SEQUENCE</scope>
    <source>
        <strain evidence="3">HY135</strain>
    </source>
</reference>
<evidence type="ECO:0000313" key="3">
    <source>
        <dbReference type="Proteomes" id="UP000024635"/>
    </source>
</evidence>
<dbReference type="SUPFAM" id="SSF52058">
    <property type="entry name" value="L domain-like"/>
    <property type="match status" value="1"/>
</dbReference>
<dbReference type="EMBL" id="JARK01001351">
    <property type="protein sequence ID" value="EYC23722.1"/>
    <property type="molecule type" value="Genomic_DNA"/>
</dbReference>
<dbReference type="AlphaFoldDB" id="A0A016V9N6"/>
<gene>
    <name evidence="2" type="primary">Acey_s0015.g2803</name>
    <name evidence="2" type="ORF">Y032_0015g2803</name>
</gene>
<dbReference type="InterPro" id="IPR032675">
    <property type="entry name" value="LRR_dom_sf"/>
</dbReference>
<feature type="domain" description="F-box" evidence="1">
    <location>
        <begin position="83"/>
        <end position="135"/>
    </location>
</feature>
<proteinExistence type="predicted"/>
<dbReference type="InterPro" id="IPR001810">
    <property type="entry name" value="F-box_dom"/>
</dbReference>
<evidence type="ECO:0000259" key="1">
    <source>
        <dbReference type="PROSITE" id="PS50181"/>
    </source>
</evidence>
<dbReference type="Gene3D" id="3.80.10.10">
    <property type="entry name" value="Ribonuclease Inhibitor"/>
    <property type="match status" value="1"/>
</dbReference>
<dbReference type="Gene3D" id="1.20.1280.50">
    <property type="match status" value="1"/>
</dbReference>
<keyword evidence="3" id="KW-1185">Reference proteome</keyword>
<accession>A0A016V9N6</accession>
<dbReference type="Proteomes" id="UP000024635">
    <property type="component" value="Unassembled WGS sequence"/>
</dbReference>
<organism evidence="2 3">
    <name type="scientific">Ancylostoma ceylanicum</name>
    <dbReference type="NCBI Taxonomy" id="53326"/>
    <lineage>
        <taxon>Eukaryota</taxon>
        <taxon>Metazoa</taxon>
        <taxon>Ecdysozoa</taxon>
        <taxon>Nematoda</taxon>
        <taxon>Chromadorea</taxon>
        <taxon>Rhabditida</taxon>
        <taxon>Rhabditina</taxon>
        <taxon>Rhabditomorpha</taxon>
        <taxon>Strongyloidea</taxon>
        <taxon>Ancylostomatidae</taxon>
        <taxon>Ancylostomatinae</taxon>
        <taxon>Ancylostoma</taxon>
    </lineage>
</organism>
<dbReference type="OrthoDB" id="5818988at2759"/>
<protein>
    <recommendedName>
        <fullName evidence="1">F-box domain-containing protein</fullName>
    </recommendedName>
</protein>
<dbReference type="STRING" id="53326.A0A016V9N6"/>
<dbReference type="SUPFAM" id="SSF81383">
    <property type="entry name" value="F-box domain"/>
    <property type="match status" value="1"/>
</dbReference>
<dbReference type="PROSITE" id="PS50181">
    <property type="entry name" value="FBOX"/>
    <property type="match status" value="1"/>
</dbReference>
<dbReference type="SMART" id="SM00256">
    <property type="entry name" value="FBOX"/>
    <property type="match status" value="1"/>
</dbReference>
<comment type="caution">
    <text evidence="2">The sequence shown here is derived from an EMBL/GenBank/DDBJ whole genome shotgun (WGS) entry which is preliminary data.</text>
</comment>
<name>A0A016V9N6_9BILA</name>
<evidence type="ECO:0000313" key="2">
    <source>
        <dbReference type="EMBL" id="EYC23722.1"/>
    </source>
</evidence>
<dbReference type="Pfam" id="PF12937">
    <property type="entry name" value="F-box-like"/>
    <property type="match status" value="1"/>
</dbReference>